<organism evidence="1 2">
    <name type="scientific">Acidilutibacter cellobiosedens</name>
    <dbReference type="NCBI Taxonomy" id="2507161"/>
    <lineage>
        <taxon>Bacteria</taxon>
        <taxon>Bacillati</taxon>
        <taxon>Bacillota</taxon>
        <taxon>Tissierellia</taxon>
        <taxon>Tissierellales</taxon>
        <taxon>Acidilutibacteraceae</taxon>
        <taxon>Acidilutibacter</taxon>
    </lineage>
</organism>
<reference evidence="2" key="1">
    <citation type="submission" date="2019-01" db="EMBL/GenBank/DDBJ databases">
        <title>Draft genomes of a novel of Sporanaerobacter strains.</title>
        <authorList>
            <person name="Ma S."/>
        </authorList>
    </citation>
    <scope>NUCLEOTIDE SEQUENCE [LARGE SCALE GENOMIC DNA]</scope>
    <source>
        <strain evidence="2">NJN-17</strain>
    </source>
</reference>
<dbReference type="AlphaFoldDB" id="A0A410QCG0"/>
<dbReference type="EMBL" id="CP035282">
    <property type="protein sequence ID" value="QAT61752.1"/>
    <property type="molecule type" value="Genomic_DNA"/>
</dbReference>
<evidence type="ECO:0000313" key="1">
    <source>
        <dbReference type="EMBL" id="QAT61752.1"/>
    </source>
</evidence>
<protein>
    <submittedName>
        <fullName evidence="1">DUF1177 family protein</fullName>
    </submittedName>
</protein>
<dbReference type="Proteomes" id="UP000287969">
    <property type="component" value="Chromosome"/>
</dbReference>
<dbReference type="OrthoDB" id="9782903at2"/>
<keyword evidence="2" id="KW-1185">Reference proteome</keyword>
<dbReference type="KEGG" id="spoa:EQM13_09190"/>
<name>A0A410QCG0_9FIRM</name>
<dbReference type="Pfam" id="PF06675">
    <property type="entry name" value="DUF1177"/>
    <property type="match status" value="1"/>
</dbReference>
<dbReference type="InterPro" id="IPR009561">
    <property type="entry name" value="DUF1177"/>
</dbReference>
<dbReference type="InterPro" id="IPR010843">
    <property type="entry name" value="Uncharacterised_AroM"/>
</dbReference>
<sequence>MYHVYYLRRGIMLRQVIDLYEIMDDKNVTGQDVVDVFKNESGDFEYKINRVTTDKGSTDFIYIKIKGRNGKSIGKSAPTLGITGTLGGIGARPKLTGFVSDGDGALTVLAAGLKILRMNKKGDRLDSDVIITTHICPNAPVVDHFPVPFMGSSVDDEDINENCIYEDMDAIISVDTTKGNEIINNNGYAISNTVKEGYILSVSKYLLDIMKRTTGKMPVVFPLAQQDITPYGNRLSHLNSILQPSTVTKAPVLGIAITTELPIAGCATGSTHLFDIEQAARYIVEIAKEFPKNPNLFYDPKEYNIIKRLYGSQRRFQTKGVQIKKKVGLITMGQAARSDITENINDILEPELEVISIGALDGYNYDEVKEKFWPAKGEPFIVTIIGEDKIVKISENSAWKLVQKKIEELEERNIKASMLMCTGKFKDFNKKSMVLQPEKIIRATLDAIGVERIGILVPEEEQIRDSCKQYERYKPIIKSAEPYEDKKFISEKAKEFKSEDVDIILMDCMGYTEDMGNIVEKESGKNVLVPRVLATRLLKTLA</sequence>
<evidence type="ECO:0000313" key="2">
    <source>
        <dbReference type="Proteomes" id="UP000287969"/>
    </source>
</evidence>
<dbReference type="Pfam" id="PF07302">
    <property type="entry name" value="AroM"/>
    <property type="match status" value="1"/>
</dbReference>
<gene>
    <name evidence="1" type="ORF">EQM13_09190</name>
</gene>
<proteinExistence type="predicted"/>
<accession>A0A410QCG0</accession>